<gene>
    <name evidence="1" type="primary">UFE1</name>
    <name evidence="1" type="ORF">H2198_008339</name>
</gene>
<protein>
    <submittedName>
        <fullName evidence="1">Syntaxin ufe1</fullName>
    </submittedName>
</protein>
<accession>A0ACC2ZXN1</accession>
<keyword evidence="2" id="KW-1185">Reference proteome</keyword>
<evidence type="ECO:0000313" key="2">
    <source>
        <dbReference type="Proteomes" id="UP001172386"/>
    </source>
</evidence>
<evidence type="ECO:0000313" key="1">
    <source>
        <dbReference type="EMBL" id="KAJ9652418.1"/>
    </source>
</evidence>
<proteinExistence type="predicted"/>
<name>A0ACC2ZXN1_9EURO</name>
<reference evidence="1" key="1">
    <citation type="submission" date="2022-10" db="EMBL/GenBank/DDBJ databases">
        <title>Culturing micro-colonial fungi from biological soil crusts in the Mojave desert and describing Neophaeococcomyces mojavensis, and introducing the new genera and species Taxawa tesnikishii.</title>
        <authorList>
            <person name="Kurbessoian T."/>
            <person name="Stajich J.E."/>
        </authorList>
    </citation>
    <scope>NUCLEOTIDE SEQUENCE</scope>
    <source>
        <strain evidence="1">JES_112</strain>
    </source>
</reference>
<sequence>MTELTSALSSLLVESHRSEPITRSGNALRTLDSFLNEAKQIHRSISSLLSYLRAIRQPYLSTAPPPRRGQKHARSQSHTQTPLGSVPTYLTDSQREEIDSQTSALLRDINGNITNLQHATNLRHETAQRKLEKKYGKSTNFLIRWAAGGEDASANAGKSEERIVEEGQEKTTHMFREGVLWYLNWGLKNAVTFQQEMVEIRLEREREKRASVLYDQRNKNVRPQRTVDAENLDGDGAYGNIDLRGHDTYNPALETNGDHGGRLELSPEQLQLFEEENNSLLNHYNETLAQVTQTEKSLMEISSLQQTLVGHLTVQGEMIGNLVADAERTDENVQRGNKELKRATERTSTAKIMYHTTLWLCAGLVVWDLIF</sequence>
<comment type="caution">
    <text evidence="1">The sequence shown here is derived from an EMBL/GenBank/DDBJ whole genome shotgun (WGS) entry which is preliminary data.</text>
</comment>
<dbReference type="EMBL" id="JAPDRQ010000200">
    <property type="protein sequence ID" value="KAJ9652418.1"/>
    <property type="molecule type" value="Genomic_DNA"/>
</dbReference>
<dbReference type="Proteomes" id="UP001172386">
    <property type="component" value="Unassembled WGS sequence"/>
</dbReference>
<organism evidence="1 2">
    <name type="scientific">Neophaeococcomyces mojaviensis</name>
    <dbReference type="NCBI Taxonomy" id="3383035"/>
    <lineage>
        <taxon>Eukaryota</taxon>
        <taxon>Fungi</taxon>
        <taxon>Dikarya</taxon>
        <taxon>Ascomycota</taxon>
        <taxon>Pezizomycotina</taxon>
        <taxon>Eurotiomycetes</taxon>
        <taxon>Chaetothyriomycetidae</taxon>
        <taxon>Chaetothyriales</taxon>
        <taxon>Chaetothyriales incertae sedis</taxon>
        <taxon>Neophaeococcomyces</taxon>
    </lineage>
</organism>